<proteinExistence type="predicted"/>
<name>A0A3B5L0F6_9TELE</name>
<reference evidence="1" key="2">
    <citation type="submission" date="2025-09" db="UniProtKB">
        <authorList>
            <consortium name="Ensembl"/>
        </authorList>
    </citation>
    <scope>IDENTIFICATION</scope>
</reference>
<evidence type="ECO:0000313" key="2">
    <source>
        <dbReference type="Proteomes" id="UP000261380"/>
    </source>
</evidence>
<sequence length="78" mass="8723">MFEKSFNLPWQPFSCAKPSCCASAFRLVITTTTSAVDVLITGLALRAEETLMMNEDKVHEIIQRWVSPPYSPTTTQVS</sequence>
<reference evidence="1" key="1">
    <citation type="submission" date="2025-08" db="UniProtKB">
        <authorList>
            <consortium name="Ensembl"/>
        </authorList>
    </citation>
    <scope>IDENTIFICATION</scope>
</reference>
<protein>
    <submittedName>
        <fullName evidence="1">Uncharacterized protein</fullName>
    </submittedName>
</protein>
<dbReference type="Ensembl" id="ENSXCOT00000005879.1">
    <property type="protein sequence ID" value="ENSXCOP00000005813.1"/>
    <property type="gene ID" value="ENSXCOG00000004513.1"/>
</dbReference>
<dbReference type="Proteomes" id="UP000261380">
    <property type="component" value="Unplaced"/>
</dbReference>
<accession>A0A3B5L0F6</accession>
<dbReference type="GeneTree" id="ENSGT01110000271520"/>
<dbReference type="AlphaFoldDB" id="A0A3B5L0F6"/>
<evidence type="ECO:0000313" key="1">
    <source>
        <dbReference type="Ensembl" id="ENSXCOP00000005813.1"/>
    </source>
</evidence>
<keyword evidence="2" id="KW-1185">Reference proteome</keyword>
<organism evidence="1 2">
    <name type="scientific">Xiphophorus couchianus</name>
    <name type="common">Monterrey platyfish</name>
    <dbReference type="NCBI Taxonomy" id="32473"/>
    <lineage>
        <taxon>Eukaryota</taxon>
        <taxon>Metazoa</taxon>
        <taxon>Chordata</taxon>
        <taxon>Craniata</taxon>
        <taxon>Vertebrata</taxon>
        <taxon>Euteleostomi</taxon>
        <taxon>Actinopterygii</taxon>
        <taxon>Neopterygii</taxon>
        <taxon>Teleostei</taxon>
        <taxon>Neoteleostei</taxon>
        <taxon>Acanthomorphata</taxon>
        <taxon>Ovalentaria</taxon>
        <taxon>Atherinomorphae</taxon>
        <taxon>Cyprinodontiformes</taxon>
        <taxon>Poeciliidae</taxon>
        <taxon>Poeciliinae</taxon>
        <taxon>Xiphophorus</taxon>
    </lineage>
</organism>